<proteinExistence type="predicted"/>
<keyword evidence="1" id="KW-1133">Transmembrane helix</keyword>
<sequence length="141" mass="15972">MTERDELEKFDRPFHELLDDMARQIDPKESRRIYRRGLGKVIDIAILLRRGFEQSWQFIVVVQALFIFLGLSPQVSEALAQLGIHISGAVLGAIAVGGIIFFFAFGMALLLYGGSQRSSSLVNQKQSPAQRMNYQYYRAMA</sequence>
<comment type="caution">
    <text evidence="2">The sequence shown here is derived from an EMBL/GenBank/DDBJ whole genome shotgun (WGS) entry which is preliminary data.</text>
</comment>
<reference evidence="2" key="1">
    <citation type="journal article" date="2014" name="Front. Microbiol.">
        <title>High frequency of phylogenetically diverse reductive dehalogenase-homologous genes in deep subseafloor sedimentary metagenomes.</title>
        <authorList>
            <person name="Kawai M."/>
            <person name="Futagami T."/>
            <person name="Toyoda A."/>
            <person name="Takaki Y."/>
            <person name="Nishi S."/>
            <person name="Hori S."/>
            <person name="Arai W."/>
            <person name="Tsubouchi T."/>
            <person name="Morono Y."/>
            <person name="Uchiyama I."/>
            <person name="Ito T."/>
            <person name="Fujiyama A."/>
            <person name="Inagaki F."/>
            <person name="Takami H."/>
        </authorList>
    </citation>
    <scope>NUCLEOTIDE SEQUENCE</scope>
    <source>
        <strain evidence="2">Expedition CK06-06</strain>
    </source>
</reference>
<keyword evidence="1" id="KW-0812">Transmembrane</keyword>
<evidence type="ECO:0000256" key="1">
    <source>
        <dbReference type="SAM" id="Phobius"/>
    </source>
</evidence>
<dbReference type="EMBL" id="BARV01012603">
    <property type="protein sequence ID" value="GAI05661.1"/>
    <property type="molecule type" value="Genomic_DNA"/>
</dbReference>
<feature type="transmembrane region" description="Helical" evidence="1">
    <location>
        <begin position="82"/>
        <end position="112"/>
    </location>
</feature>
<name>X1LIJ7_9ZZZZ</name>
<evidence type="ECO:0000313" key="2">
    <source>
        <dbReference type="EMBL" id="GAI05661.1"/>
    </source>
</evidence>
<accession>X1LIJ7</accession>
<gene>
    <name evidence="2" type="ORF">S06H3_23257</name>
</gene>
<feature type="non-terminal residue" evidence="2">
    <location>
        <position position="141"/>
    </location>
</feature>
<keyword evidence="1" id="KW-0472">Membrane</keyword>
<feature type="transmembrane region" description="Helical" evidence="1">
    <location>
        <begin position="56"/>
        <end position="76"/>
    </location>
</feature>
<dbReference type="AlphaFoldDB" id="X1LIJ7"/>
<protein>
    <submittedName>
        <fullName evidence="2">Uncharacterized protein</fullName>
    </submittedName>
</protein>
<organism evidence="2">
    <name type="scientific">marine sediment metagenome</name>
    <dbReference type="NCBI Taxonomy" id="412755"/>
    <lineage>
        <taxon>unclassified sequences</taxon>
        <taxon>metagenomes</taxon>
        <taxon>ecological metagenomes</taxon>
    </lineage>
</organism>